<dbReference type="InterPro" id="IPR050368">
    <property type="entry name" value="ClC-type_chloride_channel"/>
</dbReference>
<dbReference type="PRINTS" id="PR00762">
    <property type="entry name" value="CLCHANNEL"/>
</dbReference>
<feature type="transmembrane region" description="Helical" evidence="10">
    <location>
        <begin position="239"/>
        <end position="259"/>
    </location>
</feature>
<dbReference type="Gene3D" id="1.10.3080.10">
    <property type="entry name" value="Clc chloride channel"/>
    <property type="match status" value="1"/>
</dbReference>
<reference evidence="11 12" key="1">
    <citation type="submission" date="2020-08" db="EMBL/GenBank/DDBJ databases">
        <title>Bridging the membrane lipid divide: bacteria of the FCB group superphylum have the potential to synthesize archaeal ether lipids.</title>
        <authorList>
            <person name="Villanueva L."/>
            <person name="Von Meijenfeldt F.A.B."/>
            <person name="Westbye A.B."/>
            <person name="Yadav S."/>
            <person name="Hopmans E.C."/>
            <person name="Dutilh B.E."/>
            <person name="Sinninghe Damste J.S."/>
        </authorList>
    </citation>
    <scope>NUCLEOTIDE SEQUENCE [LARGE SCALE GENOMIC DNA]</scope>
    <source>
        <strain evidence="11">NIOZ-UU100</strain>
    </source>
</reference>
<keyword evidence="6 10" id="KW-0472">Membrane</keyword>
<keyword evidence="7" id="KW-0869">Chloride channel</keyword>
<keyword evidence="4 10" id="KW-1133">Transmembrane helix</keyword>
<keyword evidence="3 10" id="KW-0812">Transmembrane</keyword>
<dbReference type="GO" id="GO:0005254">
    <property type="term" value="F:chloride channel activity"/>
    <property type="evidence" value="ECO:0007669"/>
    <property type="project" value="UniProtKB-KW"/>
</dbReference>
<evidence type="ECO:0000256" key="10">
    <source>
        <dbReference type="SAM" id="Phobius"/>
    </source>
</evidence>
<evidence type="ECO:0000256" key="6">
    <source>
        <dbReference type="ARBA" id="ARBA00023136"/>
    </source>
</evidence>
<evidence type="ECO:0000256" key="4">
    <source>
        <dbReference type="ARBA" id="ARBA00022989"/>
    </source>
</evidence>
<feature type="transmembrane region" description="Helical" evidence="10">
    <location>
        <begin position="196"/>
        <end position="219"/>
    </location>
</feature>
<evidence type="ECO:0000256" key="1">
    <source>
        <dbReference type="ARBA" id="ARBA00004141"/>
    </source>
</evidence>
<evidence type="ECO:0000313" key="12">
    <source>
        <dbReference type="Proteomes" id="UP000654401"/>
    </source>
</evidence>
<dbReference type="InterPro" id="IPR001807">
    <property type="entry name" value="ClC"/>
</dbReference>
<gene>
    <name evidence="11" type="ORF">H8D24_02200</name>
</gene>
<comment type="subcellular location">
    <subcellularLocation>
        <location evidence="1">Membrane</location>
        <topology evidence="1">Multi-pass membrane protein</topology>
    </subcellularLocation>
</comment>
<dbReference type="PANTHER" id="PTHR43427:SF6">
    <property type="entry name" value="CHLORIDE CHANNEL PROTEIN CLC-E"/>
    <property type="match status" value="1"/>
</dbReference>
<accession>A0A8J6TMX2</accession>
<dbReference type="EMBL" id="JACNFK010000018">
    <property type="protein sequence ID" value="MBC8519209.1"/>
    <property type="molecule type" value="Genomic_DNA"/>
</dbReference>
<evidence type="ECO:0000256" key="8">
    <source>
        <dbReference type="ARBA" id="ARBA00023214"/>
    </source>
</evidence>
<proteinExistence type="predicted"/>
<evidence type="ECO:0000256" key="3">
    <source>
        <dbReference type="ARBA" id="ARBA00022692"/>
    </source>
</evidence>
<keyword evidence="8" id="KW-0868">Chloride</keyword>
<protein>
    <submittedName>
        <fullName evidence="11">Chloride channel protein</fullName>
    </submittedName>
</protein>
<evidence type="ECO:0000313" key="11">
    <source>
        <dbReference type="EMBL" id="MBC8519209.1"/>
    </source>
</evidence>
<dbReference type="Proteomes" id="UP000654401">
    <property type="component" value="Unassembled WGS sequence"/>
</dbReference>
<feature type="transmembrane region" description="Helical" evidence="10">
    <location>
        <begin position="271"/>
        <end position="289"/>
    </location>
</feature>
<keyword evidence="5" id="KW-0406">Ion transport</keyword>
<dbReference type="AlphaFoldDB" id="A0A8J6TMX2"/>
<comment type="caution">
    <text evidence="11">The sequence shown here is derived from an EMBL/GenBank/DDBJ whole genome shotgun (WGS) entry which is preliminary data.</text>
</comment>
<dbReference type="CDD" id="cd00400">
    <property type="entry name" value="Voltage_gated_ClC"/>
    <property type="match status" value="1"/>
</dbReference>
<evidence type="ECO:0000256" key="9">
    <source>
        <dbReference type="ARBA" id="ARBA00023303"/>
    </source>
</evidence>
<feature type="transmembrane region" description="Helical" evidence="10">
    <location>
        <begin position="69"/>
        <end position="89"/>
    </location>
</feature>
<keyword evidence="9" id="KW-0407">Ion channel</keyword>
<evidence type="ECO:0000256" key="5">
    <source>
        <dbReference type="ARBA" id="ARBA00023065"/>
    </source>
</evidence>
<dbReference type="GO" id="GO:0034707">
    <property type="term" value="C:chloride channel complex"/>
    <property type="evidence" value="ECO:0007669"/>
    <property type="project" value="UniProtKB-KW"/>
</dbReference>
<organism evidence="11 12">
    <name type="scientific">Candidatus Thiopontia autotrophica</name>
    <dbReference type="NCBI Taxonomy" id="2841688"/>
    <lineage>
        <taxon>Bacteria</taxon>
        <taxon>Pseudomonadati</taxon>
        <taxon>Pseudomonadota</taxon>
        <taxon>Gammaproteobacteria</taxon>
        <taxon>Candidatus Thiopontia</taxon>
    </lineage>
</organism>
<dbReference type="Pfam" id="PF00654">
    <property type="entry name" value="Voltage_CLC"/>
    <property type="match status" value="1"/>
</dbReference>
<dbReference type="InterPro" id="IPR014743">
    <property type="entry name" value="Cl-channel_core"/>
</dbReference>
<feature type="transmembrane region" description="Helical" evidence="10">
    <location>
        <begin position="25"/>
        <end position="47"/>
    </location>
</feature>
<evidence type="ECO:0000256" key="2">
    <source>
        <dbReference type="ARBA" id="ARBA00022448"/>
    </source>
</evidence>
<dbReference type="PANTHER" id="PTHR43427">
    <property type="entry name" value="CHLORIDE CHANNEL PROTEIN CLC-E"/>
    <property type="match status" value="1"/>
</dbReference>
<feature type="transmembrane region" description="Helical" evidence="10">
    <location>
        <begin position="401"/>
        <end position="421"/>
    </location>
</feature>
<feature type="transmembrane region" description="Helical" evidence="10">
    <location>
        <begin position="164"/>
        <end position="189"/>
    </location>
</feature>
<sequence length="442" mass="47391">MANPKRDVLRVFRRLFRSDDELPKLVLLGLVVGLLTSLVIILFRFMFEWPLSVLLPGAGSENFEELPSYLHFVTPVIGGVVIGLFLLLFKDEHRVTGVAHVMERMNYHEGKLKLKNAIVQFFGGILAIIFGESAGREGPAVHLGSAAGSLLGQSMNLSNSNLRILVGCGSAAAIAASFNTPMAGVIFAMEVILLEYTVAGFTPIIISSVVAAMMASNFYSAELMFVVPSEIRIESMDEIPFILLFSFIIGAMGALFSRTMIGMQRFSGKPVMLRMVAAGLLTGAIAWFFPQIMGLGNDTISTILNNNQFTINLLLAIAFAKLFATAMAVGLGMPMGLISPTLFIGAALGGALGLLATELIGAPVSDIGFYAILGMGAMMSAVLQAPLAALIALLELTSNPNIILPGMLVIVIANITCSHIFRQNSVFVRVLQIRGLDHQPQR</sequence>
<name>A0A8J6TMX2_9GAMM</name>
<keyword evidence="2" id="KW-0813">Transport</keyword>
<feature type="transmembrane region" description="Helical" evidence="10">
    <location>
        <begin position="367"/>
        <end position="394"/>
    </location>
</feature>
<evidence type="ECO:0000256" key="7">
    <source>
        <dbReference type="ARBA" id="ARBA00023173"/>
    </source>
</evidence>
<feature type="transmembrane region" description="Helical" evidence="10">
    <location>
        <begin position="341"/>
        <end position="361"/>
    </location>
</feature>
<feature type="transmembrane region" description="Helical" evidence="10">
    <location>
        <begin position="309"/>
        <end position="329"/>
    </location>
</feature>
<dbReference type="SUPFAM" id="SSF81340">
    <property type="entry name" value="Clc chloride channel"/>
    <property type="match status" value="1"/>
</dbReference>